<protein>
    <submittedName>
        <fullName evidence="4">Glycosyltransferase</fullName>
    </submittedName>
</protein>
<comment type="caution">
    <text evidence="4">The sequence shown here is derived from an EMBL/GenBank/DDBJ whole genome shotgun (WGS) entry which is preliminary data.</text>
</comment>
<dbReference type="GO" id="GO:0008713">
    <property type="term" value="F:ADP-heptose-lipopolysaccharide heptosyltransferase activity"/>
    <property type="evidence" value="ECO:0007669"/>
    <property type="project" value="TreeGrafter"/>
</dbReference>
<dbReference type="Proteomes" id="UP000319499">
    <property type="component" value="Unassembled WGS sequence"/>
</dbReference>
<dbReference type="GO" id="GO:0005829">
    <property type="term" value="C:cytosol"/>
    <property type="evidence" value="ECO:0007669"/>
    <property type="project" value="TreeGrafter"/>
</dbReference>
<dbReference type="SUPFAM" id="SSF53448">
    <property type="entry name" value="Nucleotide-diphospho-sugar transferases"/>
    <property type="match status" value="1"/>
</dbReference>
<evidence type="ECO:0000259" key="3">
    <source>
        <dbReference type="Pfam" id="PF00535"/>
    </source>
</evidence>
<sequence length="623" mass="73730">MKNKILIIQNKFIGDVLVSSVLAKNIKLENKEAEIHFFCYDKAKGILENNPYIDKVITFNNEELKKISVLLAYSKLIRNQKYDILIDPYAKLQSRIMTLFSTAKIKISYDKPFFKYLYTKTHREESLPKVIQCTSIENRCLLLSSILKRPFRNLDFQTEIFLTQEEKDISKKIMYENGVDFKKPVLIIGVLGSSLKKSWPLNYMAELINSILSSYDVNLLFNYIPEQFKEVENLLDKIVEKEKIFTSILGNNIREFAAILSNCDALIANEGGSVNIAKALNIPTYSIFSPHKFRKDWGCYENLAIHQSFHLTDLFPEIYKLYSIKEILNNPEPFYKLMYTNKVIPKIHEFITETLKIEQKSNLELILNSSNKISAVCITYNEENNVNKFLKDIDFADEIIVVDSYSTDSTKELVEKSNKVKFLQRKFDNFTNQKNYAIDQVSNEWVIFFDLDERIPMDLKMEILMTINDPHAKDAYWVYRNFYFKNKHIKNSGWKNDKVIRLFKKNKCKYKVSKLVHEEMIYNSEPGFLKNKIDHYSLASVKSYEDKLDHYSQLKAKELFEKGKKANFFHRYIKPLYRFFHHYIIQYGILDGKEGFIISKIYARYVYNRYKYLDKFWDEKKSF</sequence>
<dbReference type="RefSeq" id="WP_146262680.1">
    <property type="nucleotide sequence ID" value="NZ_SELG01000038.1"/>
</dbReference>
<dbReference type="Pfam" id="PF00535">
    <property type="entry name" value="Glycos_transf_2"/>
    <property type="match status" value="1"/>
</dbReference>
<feature type="domain" description="Glycosyltransferase 2-like" evidence="3">
    <location>
        <begin position="374"/>
        <end position="512"/>
    </location>
</feature>
<reference evidence="4 5" key="1">
    <citation type="submission" date="2019-02" db="EMBL/GenBank/DDBJ databases">
        <title>Apibacter muscae sp. nov.: a novel member of the house fly microbiota.</title>
        <authorList>
            <person name="Park R."/>
        </authorList>
    </citation>
    <scope>NUCLEOTIDE SEQUENCE [LARGE SCALE GENOMIC DNA]</scope>
    <source>
        <strain evidence="4 5">AL1</strain>
    </source>
</reference>
<dbReference type="Pfam" id="PF01075">
    <property type="entry name" value="Glyco_transf_9"/>
    <property type="match status" value="1"/>
</dbReference>
<dbReference type="EMBL" id="SELH01000023">
    <property type="protein sequence ID" value="TWP27334.1"/>
    <property type="molecule type" value="Genomic_DNA"/>
</dbReference>
<dbReference type="PANTHER" id="PTHR30160:SF7">
    <property type="entry name" value="ADP-HEPTOSE--LPS HEPTOSYLTRANSFERASE 2"/>
    <property type="match status" value="1"/>
</dbReference>
<organism evidence="4 5">
    <name type="scientific">Apibacter muscae</name>
    <dbReference type="NCBI Taxonomy" id="2509004"/>
    <lineage>
        <taxon>Bacteria</taxon>
        <taxon>Pseudomonadati</taxon>
        <taxon>Bacteroidota</taxon>
        <taxon>Flavobacteriia</taxon>
        <taxon>Flavobacteriales</taxon>
        <taxon>Weeksellaceae</taxon>
        <taxon>Apibacter</taxon>
    </lineage>
</organism>
<dbReference type="GO" id="GO:0009244">
    <property type="term" value="P:lipopolysaccharide core region biosynthetic process"/>
    <property type="evidence" value="ECO:0007669"/>
    <property type="project" value="TreeGrafter"/>
</dbReference>
<dbReference type="Gene3D" id="3.90.550.10">
    <property type="entry name" value="Spore Coat Polysaccharide Biosynthesis Protein SpsA, Chain A"/>
    <property type="match status" value="1"/>
</dbReference>
<gene>
    <name evidence="4" type="ORF">ETU09_07780</name>
</gene>
<evidence type="ECO:0000313" key="4">
    <source>
        <dbReference type="EMBL" id="TWP27334.1"/>
    </source>
</evidence>
<proteinExistence type="predicted"/>
<name>A0A563DC36_9FLAO</name>
<dbReference type="InterPro" id="IPR001173">
    <property type="entry name" value="Glyco_trans_2-like"/>
</dbReference>
<dbReference type="InterPro" id="IPR051199">
    <property type="entry name" value="LPS_LOS_Heptosyltrfase"/>
</dbReference>
<dbReference type="AlphaFoldDB" id="A0A563DC36"/>
<evidence type="ECO:0000256" key="2">
    <source>
        <dbReference type="ARBA" id="ARBA00022679"/>
    </source>
</evidence>
<keyword evidence="5" id="KW-1185">Reference proteome</keyword>
<evidence type="ECO:0000256" key="1">
    <source>
        <dbReference type="ARBA" id="ARBA00022676"/>
    </source>
</evidence>
<keyword evidence="1" id="KW-0328">Glycosyltransferase</keyword>
<accession>A0A563DC36</accession>
<dbReference type="InterPro" id="IPR002201">
    <property type="entry name" value="Glyco_trans_9"/>
</dbReference>
<dbReference type="InterPro" id="IPR029044">
    <property type="entry name" value="Nucleotide-diphossugar_trans"/>
</dbReference>
<evidence type="ECO:0000313" key="5">
    <source>
        <dbReference type="Proteomes" id="UP000319499"/>
    </source>
</evidence>
<keyword evidence="2 4" id="KW-0808">Transferase</keyword>
<dbReference type="OrthoDB" id="9772349at2"/>
<dbReference type="SUPFAM" id="SSF53756">
    <property type="entry name" value="UDP-Glycosyltransferase/glycogen phosphorylase"/>
    <property type="match status" value="1"/>
</dbReference>
<dbReference type="Gene3D" id="3.40.50.2000">
    <property type="entry name" value="Glycogen Phosphorylase B"/>
    <property type="match status" value="2"/>
</dbReference>
<dbReference type="CDD" id="cd02511">
    <property type="entry name" value="Beta4Glucosyltransferase"/>
    <property type="match status" value="1"/>
</dbReference>
<dbReference type="PANTHER" id="PTHR30160">
    <property type="entry name" value="TETRAACYLDISACCHARIDE 4'-KINASE-RELATED"/>
    <property type="match status" value="1"/>
</dbReference>
<dbReference type="CDD" id="cd03789">
    <property type="entry name" value="GT9_LPS_heptosyltransferase"/>
    <property type="match status" value="1"/>
</dbReference>